<feature type="region of interest" description="Disordered" evidence="1">
    <location>
        <begin position="65"/>
        <end position="85"/>
    </location>
</feature>
<keyword evidence="3" id="KW-1185">Reference proteome</keyword>
<dbReference type="Proteomes" id="UP000499080">
    <property type="component" value="Unassembled WGS sequence"/>
</dbReference>
<evidence type="ECO:0000256" key="1">
    <source>
        <dbReference type="SAM" id="MobiDB-lite"/>
    </source>
</evidence>
<sequence length="120" mass="12969">MLAVEDIAQLASEGAGQEVRRKIHLCDEKGLFGSQNRRGEGQKAAIIGIYLRAGQGRCGLVVRSRPRNRRVSGSKPDPTEDQPCMGPVARQIIRSGQKSSRWCGAEVWRGAASSGVVLII</sequence>
<gene>
    <name evidence="2" type="ORF">AVEN_105976_1</name>
</gene>
<accession>A0A4Y2DYM8</accession>
<organism evidence="2 3">
    <name type="scientific">Araneus ventricosus</name>
    <name type="common">Orbweaver spider</name>
    <name type="synonym">Epeira ventricosa</name>
    <dbReference type="NCBI Taxonomy" id="182803"/>
    <lineage>
        <taxon>Eukaryota</taxon>
        <taxon>Metazoa</taxon>
        <taxon>Ecdysozoa</taxon>
        <taxon>Arthropoda</taxon>
        <taxon>Chelicerata</taxon>
        <taxon>Arachnida</taxon>
        <taxon>Araneae</taxon>
        <taxon>Araneomorphae</taxon>
        <taxon>Entelegynae</taxon>
        <taxon>Araneoidea</taxon>
        <taxon>Araneidae</taxon>
        <taxon>Araneus</taxon>
    </lineage>
</organism>
<proteinExistence type="predicted"/>
<name>A0A4Y2DYM8_ARAVE</name>
<reference evidence="2 3" key="1">
    <citation type="journal article" date="2019" name="Sci. Rep.">
        <title>Orb-weaving spider Araneus ventricosus genome elucidates the spidroin gene catalogue.</title>
        <authorList>
            <person name="Kono N."/>
            <person name="Nakamura H."/>
            <person name="Ohtoshi R."/>
            <person name="Moran D.A.P."/>
            <person name="Shinohara A."/>
            <person name="Yoshida Y."/>
            <person name="Fujiwara M."/>
            <person name="Mori M."/>
            <person name="Tomita M."/>
            <person name="Arakawa K."/>
        </authorList>
    </citation>
    <scope>NUCLEOTIDE SEQUENCE [LARGE SCALE GENOMIC DNA]</scope>
</reference>
<dbReference type="AlphaFoldDB" id="A0A4Y2DYM8"/>
<evidence type="ECO:0000313" key="3">
    <source>
        <dbReference type="Proteomes" id="UP000499080"/>
    </source>
</evidence>
<evidence type="ECO:0000313" key="2">
    <source>
        <dbReference type="EMBL" id="GBM20754.1"/>
    </source>
</evidence>
<comment type="caution">
    <text evidence="2">The sequence shown here is derived from an EMBL/GenBank/DDBJ whole genome shotgun (WGS) entry which is preliminary data.</text>
</comment>
<dbReference type="EMBL" id="BGPR01000446">
    <property type="protein sequence ID" value="GBM20754.1"/>
    <property type="molecule type" value="Genomic_DNA"/>
</dbReference>
<protein>
    <submittedName>
        <fullName evidence="2">Uncharacterized protein</fullName>
    </submittedName>
</protein>